<sequence length="424" mass="48287">MAHIRISVLFAIILALVFTALATKSKVLLVSFDGFRYDYLDDVDTPNFDAMKNEGVKAEYVTPVFVTLTLPSHFTIVTGLWAESHGVIHNIMYDPIYNETLTSETRNESKWWDMGAEPIWQTARFQNKTSGSYFYYGGDVEIKGLYPNVYIGHPDPEVPWENRVDTVMEWLSDYDIDVVTLYFDEPDHTGHYDGPDSDERRDMVVRCDNTLGYLRDQIEAHGLTGVLNVIITSDHGMSEINDEMKIELYDYVEPNDLYHVTADYGPVALIEPKNGKLNTVFDALKDAHPNMTVFMKEDIPERLHYRDHYRILSLFAYSDRPWEIATRWEENGQVGGHGFDNEDLTMKNIFLASGPDFKKGFLSKPFESVDIYPLMCQILNLQPAPNNGSLDNVIDLLNLDASGVSSKEISGLLTLVCLVIFFNI</sequence>
<dbReference type="RefSeq" id="XP_002740805.1">
    <property type="nucleotide sequence ID" value="XM_002740759.2"/>
</dbReference>
<accession>A0ABM0GZF7</accession>
<dbReference type="InterPro" id="IPR017850">
    <property type="entry name" value="Alkaline_phosphatase_core_sf"/>
</dbReference>
<dbReference type="Gene3D" id="3.30.1360.180">
    <property type="match status" value="1"/>
</dbReference>
<reference evidence="3" key="1">
    <citation type="submission" date="2025-08" db="UniProtKB">
        <authorList>
            <consortium name="RefSeq"/>
        </authorList>
    </citation>
    <scope>IDENTIFICATION</scope>
    <source>
        <tissue evidence="3">Testes</tissue>
    </source>
</reference>
<name>A0ABM0GZF7_SACKO</name>
<dbReference type="Proteomes" id="UP000694865">
    <property type="component" value="Unplaced"/>
</dbReference>
<evidence type="ECO:0000313" key="2">
    <source>
        <dbReference type="Proteomes" id="UP000694865"/>
    </source>
</evidence>
<dbReference type="Gene3D" id="3.40.720.10">
    <property type="entry name" value="Alkaline Phosphatase, subunit A"/>
    <property type="match status" value="1"/>
</dbReference>
<dbReference type="CDD" id="cd16018">
    <property type="entry name" value="Enpp"/>
    <property type="match status" value="1"/>
</dbReference>
<evidence type="ECO:0000313" key="3">
    <source>
        <dbReference type="RefSeq" id="XP_002740805.1"/>
    </source>
</evidence>
<dbReference type="PANTHER" id="PTHR10151">
    <property type="entry name" value="ECTONUCLEOTIDE PYROPHOSPHATASE/PHOSPHODIESTERASE"/>
    <property type="match status" value="1"/>
</dbReference>
<dbReference type="SUPFAM" id="SSF53649">
    <property type="entry name" value="Alkaline phosphatase-like"/>
    <property type="match status" value="1"/>
</dbReference>
<dbReference type="InterPro" id="IPR002591">
    <property type="entry name" value="Phosphodiest/P_Trfase"/>
</dbReference>
<gene>
    <name evidence="3" type="primary">LOC100377050</name>
</gene>
<proteinExistence type="predicted"/>
<evidence type="ECO:0000256" key="1">
    <source>
        <dbReference type="SAM" id="SignalP"/>
    </source>
</evidence>
<feature type="signal peptide" evidence="1">
    <location>
        <begin position="1"/>
        <end position="22"/>
    </location>
</feature>
<protein>
    <submittedName>
        <fullName evidence="3">Ectonucleotide pyrophosphatase/phosphodiesterase family member 7-like</fullName>
    </submittedName>
</protein>
<feature type="chain" id="PRO_5047199785" evidence="1">
    <location>
        <begin position="23"/>
        <end position="424"/>
    </location>
</feature>
<organism evidence="2 3">
    <name type="scientific">Saccoglossus kowalevskii</name>
    <name type="common">Acorn worm</name>
    <dbReference type="NCBI Taxonomy" id="10224"/>
    <lineage>
        <taxon>Eukaryota</taxon>
        <taxon>Metazoa</taxon>
        <taxon>Hemichordata</taxon>
        <taxon>Enteropneusta</taxon>
        <taxon>Harrimaniidae</taxon>
        <taxon>Saccoglossus</taxon>
    </lineage>
</organism>
<dbReference type="Pfam" id="PF01663">
    <property type="entry name" value="Phosphodiest"/>
    <property type="match status" value="1"/>
</dbReference>
<dbReference type="PANTHER" id="PTHR10151:SF126">
    <property type="entry name" value="ECTONUCLEOTIDE PYROPHOSPHATASE_PHOSPHODIESTERASE FAMILY MEMBER 7-LIKE"/>
    <property type="match status" value="1"/>
</dbReference>
<keyword evidence="1" id="KW-0732">Signal</keyword>
<dbReference type="GeneID" id="100377050"/>
<keyword evidence="2" id="KW-1185">Reference proteome</keyword>